<protein>
    <recommendedName>
        <fullName evidence="4">Chorismate dehydratase</fullName>
        <ecNumber evidence="4">4.2.1.151</ecNumber>
    </recommendedName>
    <alternativeName>
        <fullName evidence="4">Menaquinone biosynthetic enzyme MqnA</fullName>
    </alternativeName>
</protein>
<dbReference type="PANTHER" id="PTHR37690">
    <property type="entry name" value="CHORISMATE DEHYDRATASE"/>
    <property type="match status" value="1"/>
</dbReference>
<dbReference type="EMBL" id="JACHFH010000003">
    <property type="protein sequence ID" value="MBB5335283.1"/>
    <property type="molecule type" value="Genomic_DNA"/>
</dbReference>
<keyword evidence="3 4" id="KW-0456">Lyase</keyword>
<dbReference type="GO" id="GO:0009234">
    <property type="term" value="P:menaquinone biosynthetic process"/>
    <property type="evidence" value="ECO:0007669"/>
    <property type="project" value="UniProtKB-UniRule"/>
</dbReference>
<dbReference type="RefSeq" id="WP_183859132.1">
    <property type="nucleotide sequence ID" value="NZ_JACHFH010000003.1"/>
</dbReference>
<dbReference type="InterPro" id="IPR003773">
    <property type="entry name" value="Menaquinone_biosynth"/>
</dbReference>
<evidence type="ECO:0000313" key="5">
    <source>
        <dbReference type="EMBL" id="MBB5335283.1"/>
    </source>
</evidence>
<comment type="caution">
    <text evidence="5">The sequence shown here is derived from an EMBL/GenBank/DDBJ whole genome shotgun (WGS) entry which is preliminary data.</text>
</comment>
<dbReference type="SUPFAM" id="SSF53850">
    <property type="entry name" value="Periplasmic binding protein-like II"/>
    <property type="match status" value="1"/>
</dbReference>
<keyword evidence="2 4" id="KW-0474">Menaquinone biosynthesis</keyword>
<dbReference type="PANTHER" id="PTHR37690:SF1">
    <property type="entry name" value="CHORISMATE DEHYDRATASE"/>
    <property type="match status" value="1"/>
</dbReference>
<evidence type="ECO:0000256" key="3">
    <source>
        <dbReference type="ARBA" id="ARBA00023239"/>
    </source>
</evidence>
<proteinExistence type="inferred from homology"/>
<evidence type="ECO:0000256" key="2">
    <source>
        <dbReference type="ARBA" id="ARBA00022428"/>
    </source>
</evidence>
<reference evidence="5 6" key="1">
    <citation type="submission" date="2020-08" db="EMBL/GenBank/DDBJ databases">
        <title>Genomic Encyclopedia of Type Strains, Phase IV (KMG-IV): sequencing the most valuable type-strain genomes for metagenomic binning, comparative biology and taxonomic classification.</title>
        <authorList>
            <person name="Goeker M."/>
        </authorList>
    </citation>
    <scope>NUCLEOTIDE SEQUENCE [LARGE SCALE GENOMIC DNA]</scope>
    <source>
        <strain evidence="5 6">DSM 24661</strain>
    </source>
</reference>
<dbReference type="EC" id="4.2.1.151" evidence="4"/>
<comment type="function">
    <text evidence="4">Catalyzes the dehydration of chorismate into 3-[(1-carboxyvinyl)oxy]benzoate, a step in the biosynthesis of menaquinone (MK, vitamin K2).</text>
</comment>
<comment type="similarity">
    <text evidence="4">Belongs to the MqnA/MqnD family. MqnA subfamily.</text>
</comment>
<dbReference type="Proteomes" id="UP000559117">
    <property type="component" value="Unassembled WGS sequence"/>
</dbReference>
<accession>A0A840UQK4</accession>
<evidence type="ECO:0000256" key="4">
    <source>
        <dbReference type="HAMAP-Rule" id="MF_00995"/>
    </source>
</evidence>
<keyword evidence="6" id="KW-1185">Reference proteome</keyword>
<dbReference type="UniPathway" id="UPA00079"/>
<evidence type="ECO:0000256" key="1">
    <source>
        <dbReference type="ARBA" id="ARBA00004863"/>
    </source>
</evidence>
<gene>
    <name evidence="4" type="primary">mqnA</name>
    <name evidence="5" type="ORF">HNR32_000403</name>
</gene>
<dbReference type="Pfam" id="PF02621">
    <property type="entry name" value="VitK2_biosynth"/>
    <property type="match status" value="1"/>
</dbReference>
<dbReference type="CDD" id="cd13634">
    <property type="entry name" value="PBP2_Sco4506"/>
    <property type="match status" value="1"/>
</dbReference>
<dbReference type="Gene3D" id="3.40.190.10">
    <property type="entry name" value="Periplasmic binding protein-like II"/>
    <property type="match status" value="2"/>
</dbReference>
<sequence length="278" mass="31881">MHPRVGHINFLNCLPLTYSLLKCGYHKDMSLVMAVPSDLNKAMANEELDISPMSSFAFAQISDKAMLMPNIGIVSDGEVQSIILVSRKPINELNQQKIILTAQSATSHCLLKIILQKAYNLVPHYEIKKIDPRHLFEENDDYAAALLIGDDALYVNHNHQAGLYYYDIGEQWKKMTGLPMVYAVWAVNRNFYREHKAEVAAIYKRLRGGFDNGIKNKSLMLDMVKEKTVFSRNQLMDYFEVIKYDVDEVRLNALQLFYKLAVECNLLEKMPSIEIVEI</sequence>
<dbReference type="AlphaFoldDB" id="A0A840UQK4"/>
<dbReference type="GO" id="GO:0016836">
    <property type="term" value="F:hydro-lyase activity"/>
    <property type="evidence" value="ECO:0007669"/>
    <property type="project" value="UniProtKB-UniRule"/>
</dbReference>
<comment type="catalytic activity">
    <reaction evidence="4">
        <text>chorismate = 3-[(1-carboxyvinyl)-oxy]benzoate + H2O</text>
        <dbReference type="Rhea" id="RHEA:40051"/>
        <dbReference type="ChEBI" id="CHEBI:15377"/>
        <dbReference type="ChEBI" id="CHEBI:29748"/>
        <dbReference type="ChEBI" id="CHEBI:76981"/>
        <dbReference type="EC" id="4.2.1.151"/>
    </reaction>
</comment>
<comment type="pathway">
    <text evidence="1 4">Quinol/quinone metabolism; menaquinone biosynthesis.</text>
</comment>
<name>A0A840UQK4_9FIRM</name>
<evidence type="ECO:0000313" key="6">
    <source>
        <dbReference type="Proteomes" id="UP000559117"/>
    </source>
</evidence>
<organism evidence="5 6">
    <name type="scientific">Pectinatus brassicae</name>
    <dbReference type="NCBI Taxonomy" id="862415"/>
    <lineage>
        <taxon>Bacteria</taxon>
        <taxon>Bacillati</taxon>
        <taxon>Bacillota</taxon>
        <taxon>Negativicutes</taxon>
        <taxon>Selenomonadales</taxon>
        <taxon>Selenomonadaceae</taxon>
        <taxon>Pectinatus</taxon>
    </lineage>
</organism>
<dbReference type="InterPro" id="IPR030868">
    <property type="entry name" value="MqnA"/>
</dbReference>
<dbReference type="HAMAP" id="MF_00995">
    <property type="entry name" value="MqnA"/>
    <property type="match status" value="1"/>
</dbReference>